<feature type="chain" id="PRO_5046234414" evidence="6">
    <location>
        <begin position="27"/>
        <end position="569"/>
    </location>
</feature>
<organism evidence="9 10">
    <name type="scientific">Flavivirga aquimarina</name>
    <dbReference type="NCBI Taxonomy" id="2027862"/>
    <lineage>
        <taxon>Bacteria</taxon>
        <taxon>Pseudomonadati</taxon>
        <taxon>Bacteroidota</taxon>
        <taxon>Flavobacteriia</taxon>
        <taxon>Flavobacteriales</taxon>
        <taxon>Flavobacteriaceae</taxon>
        <taxon>Flavivirga</taxon>
    </lineage>
</organism>
<protein>
    <submittedName>
        <fullName evidence="9">RagB/SusD family nutrient uptake outer membrane protein</fullName>
    </submittedName>
</protein>
<feature type="signal peptide" evidence="6">
    <location>
        <begin position="1"/>
        <end position="26"/>
    </location>
</feature>
<dbReference type="SUPFAM" id="SSF48452">
    <property type="entry name" value="TPR-like"/>
    <property type="match status" value="1"/>
</dbReference>
<evidence type="ECO:0000259" key="7">
    <source>
        <dbReference type="Pfam" id="PF07980"/>
    </source>
</evidence>
<evidence type="ECO:0000313" key="10">
    <source>
        <dbReference type="Proteomes" id="UP001176883"/>
    </source>
</evidence>
<dbReference type="InterPro" id="IPR033985">
    <property type="entry name" value="SusD-like_N"/>
</dbReference>
<evidence type="ECO:0000259" key="8">
    <source>
        <dbReference type="Pfam" id="PF14322"/>
    </source>
</evidence>
<keyword evidence="10" id="KW-1185">Reference proteome</keyword>
<dbReference type="Pfam" id="PF07980">
    <property type="entry name" value="SusD_RagB"/>
    <property type="match status" value="1"/>
</dbReference>
<feature type="domain" description="RagB/SusD" evidence="7">
    <location>
        <begin position="319"/>
        <end position="569"/>
    </location>
</feature>
<evidence type="ECO:0000256" key="4">
    <source>
        <dbReference type="ARBA" id="ARBA00023136"/>
    </source>
</evidence>
<keyword evidence="4" id="KW-0472">Membrane</keyword>
<dbReference type="InterPro" id="IPR012944">
    <property type="entry name" value="SusD_RagB_dom"/>
</dbReference>
<dbReference type="CDD" id="cd08977">
    <property type="entry name" value="SusD"/>
    <property type="match status" value="1"/>
</dbReference>
<dbReference type="InterPro" id="IPR011990">
    <property type="entry name" value="TPR-like_helical_dom_sf"/>
</dbReference>
<evidence type="ECO:0000256" key="6">
    <source>
        <dbReference type="SAM" id="SignalP"/>
    </source>
</evidence>
<comment type="similarity">
    <text evidence="2">Belongs to the SusD family.</text>
</comment>
<dbReference type="Gene3D" id="1.25.40.390">
    <property type="match status" value="1"/>
</dbReference>
<sequence>MKHIKKYKLTLLLVLLGTFVSCNDFLEVEDLDELDITTVFKTEEDLTLALNNLYLTLPILDLEDNLYSEEPDQAYVVPYFWTDDAIHRNISGPGTNASEFNWQATTRALRSFYRYHNIADINFFLEALPDAEFATESNRERFAAEARFFRAWIYESMAFAYGDVPLLTNTILPSEQPSQAPRQEVFGFVISELDEIGDMLPESYDGEDIGRITKGAVLALKARAYLNAIGWASDKSAMYAGAEAACESIINSGVYAMVDGIAGFEEQFTSASDLVSPETVLATMYVPEFRTHRYARQIALRGTWRGTSGTLTNQRRSGYTSDFIEEVQTINGLFPKDDPSYDPANPWVDRDPRLTVSVVLPGDILPATSGINDTYEFQPHPNIVPSTDDIDGVNNPTGYGFKKYLDYSLAVLNNGDVDLKLIRYSEVLLMYAEALAGRGEDGSALIYLNMVRNRVGMPSYTAANLPNVTRGTTGDDMIDAILLERRYEFAGEGPQRWFDIWRYKLGDQVITSVYGIPQSETEPGDLIGPKYSGGNSTLFERIWSDNYYLLPIWQTFRDANPNLDQNQGY</sequence>
<dbReference type="Pfam" id="PF14322">
    <property type="entry name" value="SusD-like_3"/>
    <property type="match status" value="1"/>
</dbReference>
<accession>A0ABT8W959</accession>
<name>A0ABT8W959_9FLAO</name>
<comment type="subcellular location">
    <subcellularLocation>
        <location evidence="1">Cell outer membrane</location>
    </subcellularLocation>
</comment>
<dbReference type="PROSITE" id="PS51257">
    <property type="entry name" value="PROKAR_LIPOPROTEIN"/>
    <property type="match status" value="1"/>
</dbReference>
<reference evidence="9" key="1">
    <citation type="submission" date="2023-07" db="EMBL/GenBank/DDBJ databases">
        <title>Two novel species in the genus Flavivirga.</title>
        <authorList>
            <person name="Kwon K."/>
        </authorList>
    </citation>
    <scope>NUCLEOTIDE SEQUENCE</scope>
    <source>
        <strain evidence="9">KCTC 52353</strain>
    </source>
</reference>
<evidence type="ECO:0000256" key="3">
    <source>
        <dbReference type="ARBA" id="ARBA00022729"/>
    </source>
</evidence>
<evidence type="ECO:0000256" key="5">
    <source>
        <dbReference type="ARBA" id="ARBA00023237"/>
    </source>
</evidence>
<proteinExistence type="inferred from homology"/>
<dbReference type="RefSeq" id="WP_303277304.1">
    <property type="nucleotide sequence ID" value="NZ_JAUOEK010000082.1"/>
</dbReference>
<gene>
    <name evidence="9" type="ORF">Q4Q35_07295</name>
</gene>
<comment type="caution">
    <text evidence="9">The sequence shown here is derived from an EMBL/GenBank/DDBJ whole genome shotgun (WGS) entry which is preliminary data.</text>
</comment>
<evidence type="ECO:0000256" key="2">
    <source>
        <dbReference type="ARBA" id="ARBA00006275"/>
    </source>
</evidence>
<evidence type="ECO:0000313" key="9">
    <source>
        <dbReference type="EMBL" id="MDO5969607.1"/>
    </source>
</evidence>
<keyword evidence="3 6" id="KW-0732">Signal</keyword>
<keyword evidence="5" id="KW-0998">Cell outer membrane</keyword>
<dbReference type="EMBL" id="JAUOEK010000082">
    <property type="protein sequence ID" value="MDO5969607.1"/>
    <property type="molecule type" value="Genomic_DNA"/>
</dbReference>
<evidence type="ECO:0000256" key="1">
    <source>
        <dbReference type="ARBA" id="ARBA00004442"/>
    </source>
</evidence>
<dbReference type="Proteomes" id="UP001176883">
    <property type="component" value="Unassembled WGS sequence"/>
</dbReference>
<feature type="domain" description="SusD-like N-terminal" evidence="8">
    <location>
        <begin position="24"/>
        <end position="226"/>
    </location>
</feature>